<dbReference type="Proteomes" id="UP000095023">
    <property type="component" value="Unassembled WGS sequence"/>
</dbReference>
<dbReference type="PANTHER" id="PTHR12126:SF16">
    <property type="entry name" value="MIOREX COMPLEX COMPONENT 2"/>
    <property type="match status" value="1"/>
</dbReference>
<accession>A0A1E4TKK9</accession>
<organism evidence="2 3">
    <name type="scientific">Tortispora caseinolytica NRRL Y-17796</name>
    <dbReference type="NCBI Taxonomy" id="767744"/>
    <lineage>
        <taxon>Eukaryota</taxon>
        <taxon>Fungi</taxon>
        <taxon>Dikarya</taxon>
        <taxon>Ascomycota</taxon>
        <taxon>Saccharomycotina</taxon>
        <taxon>Trigonopsidomycetes</taxon>
        <taxon>Trigonopsidales</taxon>
        <taxon>Trigonopsidaceae</taxon>
        <taxon>Tortispora</taxon>
    </lineage>
</organism>
<dbReference type="AlphaFoldDB" id="A0A1E4TKK9"/>
<dbReference type="InterPro" id="IPR001509">
    <property type="entry name" value="Epimerase_deHydtase"/>
</dbReference>
<dbReference type="GO" id="GO:0044877">
    <property type="term" value="F:protein-containing complex binding"/>
    <property type="evidence" value="ECO:0007669"/>
    <property type="project" value="TreeGrafter"/>
</dbReference>
<dbReference type="InterPro" id="IPR036291">
    <property type="entry name" value="NAD(P)-bd_dom_sf"/>
</dbReference>
<proteinExistence type="predicted"/>
<name>A0A1E4TKK9_9ASCO</name>
<protein>
    <recommendedName>
        <fullName evidence="1">NAD-dependent epimerase/dehydratase domain-containing protein</fullName>
    </recommendedName>
</protein>
<dbReference type="OrthoDB" id="276721at2759"/>
<dbReference type="EMBL" id="KV453841">
    <property type="protein sequence ID" value="ODV92283.1"/>
    <property type="molecule type" value="Genomic_DNA"/>
</dbReference>
<dbReference type="SUPFAM" id="SSF51735">
    <property type="entry name" value="NAD(P)-binding Rossmann-fold domains"/>
    <property type="match status" value="1"/>
</dbReference>
<dbReference type="GO" id="GO:0005739">
    <property type="term" value="C:mitochondrion"/>
    <property type="evidence" value="ECO:0007669"/>
    <property type="project" value="TreeGrafter"/>
</dbReference>
<evidence type="ECO:0000313" key="2">
    <source>
        <dbReference type="EMBL" id="ODV92283.1"/>
    </source>
</evidence>
<gene>
    <name evidence="2" type="ORF">CANCADRAFT_84534</name>
</gene>
<keyword evidence="3" id="KW-1185">Reference proteome</keyword>
<dbReference type="PANTHER" id="PTHR12126">
    <property type="entry name" value="NADH-UBIQUINONE OXIDOREDUCTASE 39 KDA SUBUNIT-RELATED"/>
    <property type="match status" value="1"/>
</dbReference>
<dbReference type="Gene3D" id="3.40.50.720">
    <property type="entry name" value="NAD(P)-binding Rossmann-like Domain"/>
    <property type="match status" value="1"/>
</dbReference>
<evidence type="ECO:0000259" key="1">
    <source>
        <dbReference type="Pfam" id="PF01370"/>
    </source>
</evidence>
<sequence>MKVLVAGGTGFLGLRICEAAVRKGFDVVGVSRKGAPEFLDRAFPPSWSEKVTWVKGDLDSPASLDSHLKDADAVVHSVGIISELDYKKLMKEDLGPKAAVEELLKLGKQALMGANPMNTRSYMSVNCDSAVNLAKQFAKTTENPDKKSFVYISAFETPLVPKGYIESKIAAELRLKQFPWRNVFFRPGFMYDHFRPQTEIISRFVDCAYDASRQLGINALAPALDTVTVASAVANSIADSTIDGVVTVHDIPALSR</sequence>
<feature type="domain" description="NAD-dependent epimerase/dehydratase" evidence="1">
    <location>
        <begin position="3"/>
        <end position="83"/>
    </location>
</feature>
<reference evidence="3" key="1">
    <citation type="submission" date="2016-02" db="EMBL/GenBank/DDBJ databases">
        <title>Comparative genomics of biotechnologically important yeasts.</title>
        <authorList>
            <consortium name="DOE Joint Genome Institute"/>
            <person name="Riley R."/>
            <person name="Haridas S."/>
            <person name="Wolfe K.H."/>
            <person name="Lopes M.R."/>
            <person name="Hittinger C.T."/>
            <person name="Goker M."/>
            <person name="Salamov A."/>
            <person name="Wisecaver J."/>
            <person name="Long T.M."/>
            <person name="Aerts A.L."/>
            <person name="Barry K."/>
            <person name="Choi C."/>
            <person name="Clum A."/>
            <person name="Coughlan A.Y."/>
            <person name="Deshpande S."/>
            <person name="Douglass A.P."/>
            <person name="Hanson S.J."/>
            <person name="Klenk H.-P."/>
            <person name="Labutti K."/>
            <person name="Lapidus A."/>
            <person name="Lindquist E."/>
            <person name="Lipzen A."/>
            <person name="Meier-Kolthoff J.P."/>
            <person name="Ohm R.A."/>
            <person name="Otillar R.P."/>
            <person name="Pangilinan J."/>
            <person name="Peng Y."/>
            <person name="Rokas A."/>
            <person name="Rosa C.A."/>
            <person name="Scheuner C."/>
            <person name="Sibirny A.A."/>
            <person name="Slot J.C."/>
            <person name="Stielow J.B."/>
            <person name="Sun H."/>
            <person name="Kurtzman C.P."/>
            <person name="Blackwell M."/>
            <person name="Jeffries T.W."/>
            <person name="Grigoriev I.V."/>
        </authorList>
    </citation>
    <scope>NUCLEOTIDE SEQUENCE [LARGE SCALE GENOMIC DNA]</scope>
    <source>
        <strain evidence="3">NRRL Y-17796</strain>
    </source>
</reference>
<dbReference type="InterPro" id="IPR051207">
    <property type="entry name" value="ComplexI_NDUFA9_subunit"/>
</dbReference>
<evidence type="ECO:0000313" key="3">
    <source>
        <dbReference type="Proteomes" id="UP000095023"/>
    </source>
</evidence>
<dbReference type="Pfam" id="PF01370">
    <property type="entry name" value="Epimerase"/>
    <property type="match status" value="1"/>
</dbReference>